<dbReference type="RefSeq" id="WP_082883896.1">
    <property type="nucleotide sequence ID" value="NZ_JAGVRK010000001.1"/>
</dbReference>
<gene>
    <name evidence="1" type="ORF">J9317_16455</name>
</gene>
<evidence type="ECO:0000313" key="2">
    <source>
        <dbReference type="Proteomes" id="UP000682403"/>
    </source>
</evidence>
<protein>
    <submittedName>
        <fullName evidence="1">Spore germination protein</fullName>
    </submittedName>
</protein>
<proteinExistence type="predicted"/>
<organism evidence="1 2">
    <name type="scientific">Metabacillus flavus</name>
    <dbReference type="NCBI Taxonomy" id="2823519"/>
    <lineage>
        <taxon>Bacteria</taxon>
        <taxon>Bacillati</taxon>
        <taxon>Bacillota</taxon>
        <taxon>Bacilli</taxon>
        <taxon>Bacillales</taxon>
        <taxon>Bacillaceae</taxon>
        <taxon>Metabacillus</taxon>
    </lineage>
</organism>
<keyword evidence="2" id="KW-1185">Reference proteome</keyword>
<reference evidence="1 2" key="1">
    <citation type="submission" date="2021-04" db="EMBL/GenBank/DDBJ databases">
        <title>Metabacillus sp. strain KIGAM252 whole genome sequence.</title>
        <authorList>
            <person name="Seo M.-J."/>
            <person name="Cho E.-S."/>
            <person name="Hwang C.Y."/>
            <person name="Yoon D.J."/>
        </authorList>
    </citation>
    <scope>NUCLEOTIDE SEQUENCE [LARGE SCALE GENOMIC DNA]</scope>
    <source>
        <strain evidence="1 2">KIGAM252</strain>
    </source>
</reference>
<dbReference type="Proteomes" id="UP000682403">
    <property type="component" value="Unassembled WGS sequence"/>
</dbReference>
<dbReference type="Pfam" id="PF10676">
    <property type="entry name" value="gerPA"/>
    <property type="match status" value="1"/>
</dbReference>
<dbReference type="EMBL" id="JAGVRK010000001">
    <property type="protein sequence ID" value="MBS2970340.1"/>
    <property type="molecule type" value="Genomic_DNA"/>
</dbReference>
<comment type="caution">
    <text evidence="1">The sequence shown here is derived from an EMBL/GenBank/DDBJ whole genome shotgun (WGS) entry which is preliminary data.</text>
</comment>
<evidence type="ECO:0000313" key="1">
    <source>
        <dbReference type="EMBL" id="MBS2970340.1"/>
    </source>
</evidence>
<dbReference type="InterPro" id="IPR019618">
    <property type="entry name" value="Spore_germination_GerPA"/>
</dbReference>
<name>A0ABS5LHV8_9BACI</name>
<accession>A0ABS5LHV8</accession>
<sequence>MPTTINLFNLKIHSISCNGSVNIGETVHNSHTASSKSTGSNSSFGDFSPADSLMENIYIDPDQNDQSNIANLDEFIASQS</sequence>